<dbReference type="VEuPathDB" id="AmoebaDB:EHI8A_005410"/>
<reference evidence="1 2" key="1">
    <citation type="submission" date="2016-05" db="EMBL/GenBank/DDBJ databases">
        <title>First whole genome sequencing of Entamoeba histolytica HM1:IMSS-clone-6.</title>
        <authorList>
            <person name="Mukherjee Avik.K."/>
            <person name="Izumyama S."/>
            <person name="Nakada-Tsukui K."/>
            <person name="Nozaki T."/>
        </authorList>
    </citation>
    <scope>NUCLEOTIDE SEQUENCE [LARGE SCALE GENOMIC DNA]</scope>
    <source>
        <strain evidence="1 2">HM1:IMSS clone 6</strain>
    </source>
</reference>
<dbReference type="SUPFAM" id="SSF57903">
    <property type="entry name" value="FYVE/PHD zinc finger"/>
    <property type="match status" value="1"/>
</dbReference>
<dbReference type="VEuPathDB" id="AmoebaDB:KM1_020820"/>
<name>A0A5K1U4B1_ENTHI</name>
<dbReference type="VEuPathDB" id="AmoebaDB:EHI5A_020270"/>
<protein>
    <recommendedName>
        <fullName evidence="3">FYVE-type domain-containing protein</fullName>
    </recommendedName>
</protein>
<dbReference type="EMBL" id="BDEQ01000001">
    <property type="protein sequence ID" value="GAT92455.1"/>
    <property type="molecule type" value="Genomic_DNA"/>
</dbReference>
<comment type="caution">
    <text evidence="1">The sequence shown here is derived from an EMBL/GenBank/DDBJ whole genome shotgun (WGS) entry which is preliminary data.</text>
</comment>
<proteinExistence type="predicted"/>
<evidence type="ECO:0000313" key="1">
    <source>
        <dbReference type="EMBL" id="GAT92455.1"/>
    </source>
</evidence>
<dbReference type="Proteomes" id="UP000078387">
    <property type="component" value="Unassembled WGS sequence"/>
</dbReference>
<organism evidence="1 2">
    <name type="scientific">Entamoeba histolytica</name>
    <dbReference type="NCBI Taxonomy" id="5759"/>
    <lineage>
        <taxon>Eukaryota</taxon>
        <taxon>Amoebozoa</taxon>
        <taxon>Evosea</taxon>
        <taxon>Archamoebae</taxon>
        <taxon>Mastigamoebida</taxon>
        <taxon>Entamoebidae</taxon>
        <taxon>Entamoeba</taxon>
    </lineage>
</organism>
<evidence type="ECO:0000313" key="2">
    <source>
        <dbReference type="Proteomes" id="UP000078387"/>
    </source>
</evidence>
<dbReference type="VEuPathDB" id="AmoebaDB:EHI7A_008420"/>
<dbReference type="OMA" id="IYFEMAF"/>
<sequence>MSLNSTQKYLCYQAAPQPVNTTPYCPSCCKSYGIIFVRRAQCKCCQRYFCSNCIDNRTRYCWICEKHLNSQKGCIGVLGTYFNDGNDQAKIRAFNEFLMYWSDSLYTIEDLIKGGMIPALMNILKFKEFHLTLLEIIIFAIKKDIHVRNMIDGNAFNELAKFTEYHRKIMFLLGSIVVSCMKGSKEGEYQTIGEIIEVFEKAHEFVENENYQLKEFRKEFTESKENKEGEFIERILTQFASEEMLKLLNTLYCESVEEKRIVEVMYRFFACSIESTKCKISDSVWKETIQIIDSHNAQSIIIILIAYSKTNKTIAPYLNGGLLPKLEMLLDRQNKENTNAIIEIILIFKSFPTLFSQLSMNDDFLEIVFKTIKQEDDSNFTATIILKDIIESGDSSKYHLSEMLIENHPDLIELLISNTVKQKKIIGLKLCKVLLNTFGDEASIVLLSRGIIDGIISLSRIDDKLMVKCYKILRIAAQYHREIVSHYIETSFICTLFVNLKTNPLQSIIAINEFIQYENVQDEIIHSPENINIVLNLLKQNDIKILHETLILLNILFKNPIIFSSISIPLLPLLLPLFKILPIQSFAILLQVISTIIPHITISEKDALTFVSSSILFINQQTYEPLLQNVYTTFSIAVKAPPIRNILIYGSSNDIESNGYFSFLVCSVNKETSLTLKASQLQFFTQFIIKGDDHSTMALDILQPLLLLISSSKMISTCNSFILESLNYLCAVLSLENVESTNLIYKSNVLKNYFEMAFNWKATQVDLMNQLIVLITSFYSQVKSLIIEYSEISILLPKFLTFSALPIESVNKCLYLFTQFKLLNIPIVLTPSCIHLLLLALKDKNVNEVKDYPNYILTIPNATEQLQNEIDLLLHSHIPSLRSLGFKIAQGLCNEKMVDGLMTLTWEFITSDDINNIIKTLCYWRNEKIIHQHHLLISMIRFISENKDLIYVETVGLLFQFLTNIPYTIYHSIILKNHFKSIDQYTSQFIISLPPSSLRLDAEWLLNNIASHQMDNWTISVAVHLLSDSFIESFLIEQPQLVLQFVDLLPNSLPILLHCSSPALQPLLLLTVDFHELIQHQSSALRLLVPSTWYSKDFINDALIILKNTRSNDDINNVLYFINSIIGQKELIQHDRELLMKITKEFIDILEGLNEQIKNIQLIGNVIIKLVTELKEIRNQYQMDILFEEAVNKNNYALLEIVIQLIKMGMNFTITSHIKLIQEKLIEIPQLIEIVTMYFIQIRKLIPSDCIIKTIQLCAKNKIMKNQIIMLLLNCVHCNEWRTFITQMIQSNIFVGFIDETPLYTTIQSML</sequence>
<accession>A0A5K1U4B1</accession>
<dbReference type="VEuPathDB" id="AmoebaDB:EHI_092220"/>
<evidence type="ECO:0008006" key="3">
    <source>
        <dbReference type="Google" id="ProtNLM"/>
    </source>
</evidence>
<dbReference type="InterPro" id="IPR011011">
    <property type="entry name" value="Znf_FYVE_PHD"/>
</dbReference>
<dbReference type="CDD" id="cd00065">
    <property type="entry name" value="FYVE_like_SF"/>
    <property type="match status" value="1"/>
</dbReference>
<gene>
    <name evidence="1" type="ORF">CL6EHI_092220</name>
</gene>